<dbReference type="AlphaFoldDB" id="A0A1E3GTJ0"/>
<gene>
    <name evidence="2" type="ORF">A6302_04403</name>
</gene>
<protein>
    <recommendedName>
        <fullName evidence="1">Conserved hypothetical protein CHP03032 domain-containing protein</fullName>
    </recommendedName>
</protein>
<feature type="domain" description="Conserved hypothetical protein CHP03032" evidence="1">
    <location>
        <begin position="19"/>
        <end position="233"/>
    </location>
</feature>
<dbReference type="InterPro" id="IPR017481">
    <property type="entry name" value="CHP03032"/>
</dbReference>
<reference evidence="2 3" key="1">
    <citation type="submission" date="2016-07" db="EMBL/GenBank/DDBJ databases">
        <title>Draft Genome Sequence of Methylobrevis pamukkalensis PK2.</title>
        <authorList>
            <person name="Vasilenko O.V."/>
            <person name="Doronina N.V."/>
            <person name="Shmareva M.N."/>
            <person name="Tarlachkov S.V."/>
            <person name="Mustakhimov I."/>
            <person name="Trotsenko Y.A."/>
        </authorList>
    </citation>
    <scope>NUCLEOTIDE SEQUENCE [LARGE SCALE GENOMIC DNA]</scope>
    <source>
        <strain evidence="2 3">PK2</strain>
    </source>
</reference>
<accession>A0A1E3GTJ0</accession>
<proteinExistence type="predicted"/>
<evidence type="ECO:0000259" key="1">
    <source>
        <dbReference type="Pfam" id="PF16261"/>
    </source>
</evidence>
<dbReference type="Pfam" id="PF16261">
    <property type="entry name" value="DUF4915"/>
    <property type="match status" value="1"/>
</dbReference>
<evidence type="ECO:0000313" key="3">
    <source>
        <dbReference type="Proteomes" id="UP000094622"/>
    </source>
</evidence>
<dbReference type="Proteomes" id="UP000094622">
    <property type="component" value="Unassembled WGS sequence"/>
</dbReference>
<name>A0A1E3GTJ0_9HYPH</name>
<dbReference type="EMBL" id="MCRJ01000211">
    <property type="protein sequence ID" value="ODN67245.1"/>
    <property type="molecule type" value="Genomic_DNA"/>
</dbReference>
<sequence length="292" mass="30238">MSVPSPDVARAPVALTGSFDAILRGIGCAVAVASYQSSLVAVLSVTSEGPVLLLRSFDKPMGLAATEGRLAVAARNEIVILADAPDLARTHGAAPGTHEHLWLPRSVLYSGEIDLHDPVFAGGRLIGAATRFSCIAGFDDSASLTPIWSPPFISQLVPEDRCHLNGLAVDAAGAPRLATALGTTDVEEGWRAARASGGALISIPDGQVLRADLSMPHSPRLVKDHLLVLTPGPERCCVSTRPPGRARCWRACRATPAALPFAAISCSSACPACATGAARARRRFPSSRAGSG</sequence>
<comment type="caution">
    <text evidence="2">The sequence shown here is derived from an EMBL/GenBank/DDBJ whole genome shotgun (WGS) entry which is preliminary data.</text>
</comment>
<keyword evidence="3" id="KW-1185">Reference proteome</keyword>
<dbReference type="PATRIC" id="fig|1439726.3.peg.4681"/>
<evidence type="ECO:0000313" key="2">
    <source>
        <dbReference type="EMBL" id="ODN67245.1"/>
    </source>
</evidence>
<organism evidence="2 3">
    <name type="scientific">Methylobrevis pamukkalensis</name>
    <dbReference type="NCBI Taxonomy" id="1439726"/>
    <lineage>
        <taxon>Bacteria</taxon>
        <taxon>Pseudomonadati</taxon>
        <taxon>Pseudomonadota</taxon>
        <taxon>Alphaproteobacteria</taxon>
        <taxon>Hyphomicrobiales</taxon>
        <taxon>Pleomorphomonadaceae</taxon>
        <taxon>Methylobrevis</taxon>
    </lineage>
</organism>